<name>G9EIR7_9GAMM</name>
<reference evidence="1 2" key="1">
    <citation type="journal article" date="2011" name="BMC Genomics">
        <title>Insight into cross-talk between intra-amoebal pathogens.</title>
        <authorList>
            <person name="Gimenez G."/>
            <person name="Bertelli C."/>
            <person name="Moliner C."/>
            <person name="Robert C."/>
            <person name="Raoult D."/>
            <person name="Fournier P.E."/>
            <person name="Greub G."/>
        </authorList>
    </citation>
    <scope>NUCLEOTIDE SEQUENCE [LARGE SCALE GENOMIC DNA]</scope>
    <source>
        <strain evidence="1 2">LLAP12</strain>
    </source>
</reference>
<sequence length="46" mass="5271">MQEISCLGLFWFVCFVFDLVGVQNISLSSINPAQTLMNPQNKRLMH</sequence>
<dbReference type="EMBL" id="JH413793">
    <property type="protein sequence ID" value="EHL32835.1"/>
    <property type="molecule type" value="Genomic_DNA"/>
</dbReference>
<evidence type="ECO:0000313" key="2">
    <source>
        <dbReference type="Proteomes" id="UP000002770"/>
    </source>
</evidence>
<gene>
    <name evidence="1" type="ORF">LDG_5073</name>
</gene>
<dbReference type="InParanoid" id="G9EIR7"/>
<evidence type="ECO:0000313" key="1">
    <source>
        <dbReference type="EMBL" id="EHL32835.1"/>
    </source>
</evidence>
<accession>G9EIR7</accession>
<protein>
    <submittedName>
        <fullName evidence="1">Uncharacterized protein</fullName>
    </submittedName>
</protein>
<dbReference type="Proteomes" id="UP000002770">
    <property type="component" value="Unassembled WGS sequence"/>
</dbReference>
<proteinExistence type="predicted"/>
<dbReference type="HOGENOM" id="CLU_3185287_0_0_6"/>
<keyword evidence="2" id="KW-1185">Reference proteome</keyword>
<dbReference type="AlphaFoldDB" id="G9EIR7"/>
<organism evidence="1 2">
    <name type="scientific">Legionella drancourtii LLAP12</name>
    <dbReference type="NCBI Taxonomy" id="658187"/>
    <lineage>
        <taxon>Bacteria</taxon>
        <taxon>Pseudomonadati</taxon>
        <taxon>Pseudomonadota</taxon>
        <taxon>Gammaproteobacteria</taxon>
        <taxon>Legionellales</taxon>
        <taxon>Legionellaceae</taxon>
        <taxon>Legionella</taxon>
    </lineage>
</organism>